<feature type="compositionally biased region" description="Basic and acidic residues" evidence="1">
    <location>
        <begin position="198"/>
        <end position="207"/>
    </location>
</feature>
<feature type="region of interest" description="Disordered" evidence="1">
    <location>
        <begin position="36"/>
        <end position="55"/>
    </location>
</feature>
<dbReference type="STRING" id="709323.GCA_001047135_01388"/>
<name>A0A3F3H2Q3_9LACO</name>
<accession>A0A3F3H2Q3</accession>
<dbReference type="Proteomes" id="UP000064514">
    <property type="component" value="Unassembled WGS sequence"/>
</dbReference>
<dbReference type="EMBL" id="DF968086">
    <property type="protein sequence ID" value="GAP04824.1"/>
    <property type="molecule type" value="Genomic_DNA"/>
</dbReference>
<evidence type="ECO:0000256" key="1">
    <source>
        <dbReference type="SAM" id="MobiDB-lite"/>
    </source>
</evidence>
<gene>
    <name evidence="2" type="ORF">FTRO_0090250</name>
</gene>
<sequence length="207" mass="23279">MLDKKKLNIKARVKTVCTLFLGLVLGVAFASAVITPSHKPSSKTSTSKTPSSTTLSSKSVKNFLMAYYTRKDLGENRSRYQDYMTKNAYQNTVKTEDQPTNAVYKGFVVDQEFESADIFIDADKKQAIVTVNYVNQSLTKKDDRSTGVRQHKTATLLLTYVNENGKLKVNDIRPKKLTDNTDTQNQQNVQQERNNAPVKDDNNDIAD</sequence>
<evidence type="ECO:0000313" key="2">
    <source>
        <dbReference type="EMBL" id="GAP04824.1"/>
    </source>
</evidence>
<feature type="region of interest" description="Disordered" evidence="1">
    <location>
        <begin position="171"/>
        <end position="207"/>
    </location>
</feature>
<dbReference type="AlphaFoldDB" id="A0A3F3H2Q3"/>
<proteinExistence type="predicted"/>
<dbReference type="RefSeq" id="WP_059394169.1">
    <property type="nucleotide sequence ID" value="NZ_DF968086.1"/>
</dbReference>
<protein>
    <recommendedName>
        <fullName evidence="3">Parvulin-like peptidyl-prolyl isomerase</fullName>
    </recommendedName>
</protein>
<evidence type="ECO:0008006" key="3">
    <source>
        <dbReference type="Google" id="ProtNLM"/>
    </source>
</evidence>
<organism evidence="2">
    <name type="scientific">Fructobacillus tropaeoli</name>
    <dbReference type="NCBI Taxonomy" id="709323"/>
    <lineage>
        <taxon>Bacteria</taxon>
        <taxon>Bacillati</taxon>
        <taxon>Bacillota</taxon>
        <taxon>Bacilli</taxon>
        <taxon>Lactobacillales</taxon>
        <taxon>Lactobacillaceae</taxon>
        <taxon>Fructobacillus</taxon>
    </lineage>
</organism>
<reference evidence="2" key="1">
    <citation type="journal article" date="2015" name="BMC Genomics">
        <title>Comparative genomics of Fructobacillus spp. and Leuconostoc spp. reveals niche-specific evolution of Fructobacillus spp.</title>
        <authorList>
            <person name="Endo A."/>
            <person name="Tanizawa Y."/>
            <person name="Tanaka N."/>
            <person name="Maeno S."/>
            <person name="Kumar H."/>
            <person name="Shiwa Y."/>
            <person name="Okada S."/>
            <person name="Yoshikawa H."/>
            <person name="Dicks L."/>
            <person name="Nakagawa J."/>
            <person name="Arita M."/>
        </authorList>
    </citation>
    <scope>NUCLEOTIDE SEQUENCE [LARGE SCALE GENOMIC DNA]</scope>
    <source>
        <strain evidence="2">F214-1</strain>
    </source>
</reference>
<feature type="compositionally biased region" description="Low complexity" evidence="1">
    <location>
        <begin position="180"/>
        <end position="195"/>
    </location>
</feature>